<keyword evidence="1" id="KW-0472">Membrane</keyword>
<protein>
    <submittedName>
        <fullName evidence="2">Uncharacterized protein</fullName>
    </submittedName>
</protein>
<organism evidence="2 3">
    <name type="scientific">Candidatus Niyogibacteria bacterium RIFCSPLOWO2_01_FULL_45_48</name>
    <dbReference type="NCBI Taxonomy" id="1801724"/>
    <lineage>
        <taxon>Bacteria</taxon>
        <taxon>Candidatus Niyogiibacteriota</taxon>
    </lineage>
</organism>
<sequence>MENQSKWLYVFVLIVIVALVAGYFYFKGGQKKEQFPLPEKASEPAVSGTLPSINTQAEINVPEINPVDKANPFKDVYKNPFE</sequence>
<evidence type="ECO:0000256" key="1">
    <source>
        <dbReference type="SAM" id="Phobius"/>
    </source>
</evidence>
<reference evidence="2 3" key="1">
    <citation type="journal article" date="2016" name="Nat. Commun.">
        <title>Thousands of microbial genomes shed light on interconnected biogeochemical processes in an aquifer system.</title>
        <authorList>
            <person name="Anantharaman K."/>
            <person name="Brown C.T."/>
            <person name="Hug L.A."/>
            <person name="Sharon I."/>
            <person name="Castelle C.J."/>
            <person name="Probst A.J."/>
            <person name="Thomas B.C."/>
            <person name="Singh A."/>
            <person name="Wilkins M.J."/>
            <person name="Karaoz U."/>
            <person name="Brodie E.L."/>
            <person name="Williams K.H."/>
            <person name="Hubbard S.S."/>
            <person name="Banfield J.F."/>
        </authorList>
    </citation>
    <scope>NUCLEOTIDE SEQUENCE [LARGE SCALE GENOMIC DNA]</scope>
</reference>
<feature type="transmembrane region" description="Helical" evidence="1">
    <location>
        <begin position="6"/>
        <end position="26"/>
    </location>
</feature>
<name>A0A1G2F067_9BACT</name>
<dbReference type="EMBL" id="MHMQ01000009">
    <property type="protein sequence ID" value="OGZ31010.1"/>
    <property type="molecule type" value="Genomic_DNA"/>
</dbReference>
<evidence type="ECO:0000313" key="3">
    <source>
        <dbReference type="Proteomes" id="UP000177486"/>
    </source>
</evidence>
<dbReference type="Proteomes" id="UP000177486">
    <property type="component" value="Unassembled WGS sequence"/>
</dbReference>
<keyword evidence="1" id="KW-0812">Transmembrane</keyword>
<keyword evidence="1" id="KW-1133">Transmembrane helix</keyword>
<accession>A0A1G2F067</accession>
<gene>
    <name evidence="2" type="ORF">A2931_02490</name>
</gene>
<evidence type="ECO:0000313" key="2">
    <source>
        <dbReference type="EMBL" id="OGZ31010.1"/>
    </source>
</evidence>
<dbReference type="AlphaFoldDB" id="A0A1G2F067"/>
<comment type="caution">
    <text evidence="2">The sequence shown here is derived from an EMBL/GenBank/DDBJ whole genome shotgun (WGS) entry which is preliminary data.</text>
</comment>
<proteinExistence type="predicted"/>